<dbReference type="Proteomes" id="UP000799291">
    <property type="component" value="Unassembled WGS sequence"/>
</dbReference>
<evidence type="ECO:0000256" key="4">
    <source>
        <dbReference type="ARBA" id="ARBA00022968"/>
    </source>
</evidence>
<evidence type="ECO:0000256" key="6">
    <source>
        <dbReference type="ARBA" id="ARBA00023136"/>
    </source>
</evidence>
<name>A0A6G1IS91_9PLEO</name>
<evidence type="ECO:0000313" key="8">
    <source>
        <dbReference type="EMBL" id="KAF2680739.1"/>
    </source>
</evidence>
<dbReference type="Gene3D" id="3.50.4.10">
    <property type="entry name" value="Hepatocyte Growth Factor"/>
    <property type="match status" value="1"/>
</dbReference>
<dbReference type="EMBL" id="MU005594">
    <property type="protein sequence ID" value="KAF2680739.1"/>
    <property type="molecule type" value="Genomic_DNA"/>
</dbReference>
<keyword evidence="8" id="KW-0808">Transferase</keyword>
<evidence type="ECO:0000313" key="9">
    <source>
        <dbReference type="Proteomes" id="UP000799291"/>
    </source>
</evidence>
<evidence type="ECO:0000256" key="1">
    <source>
        <dbReference type="ARBA" id="ARBA00004606"/>
    </source>
</evidence>
<protein>
    <submittedName>
        <fullName evidence="8">Glycosyltransferase family 31 protein</fullName>
    </submittedName>
</protein>
<dbReference type="PANTHER" id="PTHR23033">
    <property type="entry name" value="BETA1,3-GALACTOSYLTRANSFERASE"/>
    <property type="match status" value="1"/>
</dbReference>
<comment type="similarity">
    <text evidence="2">Belongs to the glycosyltransferase 31 family. Beta3-Gal-T subfamily.</text>
</comment>
<evidence type="ECO:0000256" key="7">
    <source>
        <dbReference type="SAM" id="MobiDB-lite"/>
    </source>
</evidence>
<dbReference type="AlphaFoldDB" id="A0A6G1IS91"/>
<proteinExistence type="inferred from homology"/>
<dbReference type="InterPro" id="IPR026050">
    <property type="entry name" value="C1GALT1/C1GALT1_chp1"/>
</dbReference>
<gene>
    <name evidence="8" type="ORF">K458DRAFT_421085</name>
</gene>
<reference evidence="8" key="1">
    <citation type="journal article" date="2020" name="Stud. Mycol.">
        <title>101 Dothideomycetes genomes: a test case for predicting lifestyles and emergence of pathogens.</title>
        <authorList>
            <person name="Haridas S."/>
            <person name="Albert R."/>
            <person name="Binder M."/>
            <person name="Bloem J."/>
            <person name="Labutti K."/>
            <person name="Salamov A."/>
            <person name="Andreopoulos B."/>
            <person name="Baker S."/>
            <person name="Barry K."/>
            <person name="Bills G."/>
            <person name="Bluhm B."/>
            <person name="Cannon C."/>
            <person name="Castanera R."/>
            <person name="Culley D."/>
            <person name="Daum C."/>
            <person name="Ezra D."/>
            <person name="Gonzalez J."/>
            <person name="Henrissat B."/>
            <person name="Kuo A."/>
            <person name="Liang C."/>
            <person name="Lipzen A."/>
            <person name="Lutzoni F."/>
            <person name="Magnuson J."/>
            <person name="Mondo S."/>
            <person name="Nolan M."/>
            <person name="Ohm R."/>
            <person name="Pangilinan J."/>
            <person name="Park H.-J."/>
            <person name="Ramirez L."/>
            <person name="Alfaro M."/>
            <person name="Sun H."/>
            <person name="Tritt A."/>
            <person name="Yoshinaga Y."/>
            <person name="Zwiers L.-H."/>
            <person name="Turgeon B."/>
            <person name="Goodwin S."/>
            <person name="Spatafora J."/>
            <person name="Crous P."/>
            <person name="Grigoriev I."/>
        </authorList>
    </citation>
    <scope>NUCLEOTIDE SEQUENCE</scope>
    <source>
        <strain evidence="8">CBS 122367</strain>
    </source>
</reference>
<dbReference type="PANTHER" id="PTHR23033:SF47">
    <property type="entry name" value="APPLE DOMAIN-CONTAINING PROTEIN-RELATED"/>
    <property type="match status" value="1"/>
</dbReference>
<dbReference type="OrthoDB" id="414175at2759"/>
<sequence>MPLLTPSRLVVAILSVFLFSFLWTFGLPQRGYSPPLPVIGHDISPETPLSGPLIPDQPTKVEAPAEEEKKPVVGPALTEEEGSGERKRPGSTAPTAFCREVRGAQDTMVIVKTSKAEMPDKLPPHLATLLACVPNVAIFSDHAGTVNGHTVYDALDTVNATLRDKYDEFREYAKMQANGGYAPSSEKAEKLDKWKYLPMVYKTHKMKPSLRYYLFIETDTTLSWTNLLQWLERLDYRIPYYSGAPMFRGPTKYAQRGSGILLSFGAMRLYAKAYEERYAQQWESHIGGECCGDIILSTAMTASHVEFTGSFPMLQSEAPGTLDWTERHWCTPIVSWHGMKGQETETLWDSQQKWTKKHGWEVPYLARNAFEEFVLPQLVEKKDDWDNVSSDTKIKGEPGRREKLAAEKPKDKSAGQPKPATPDSPHPQPPSQAEGPSPKPNLGKPSSDAPPAPKPARRGLYEKIGATIKDAADSAANCQAVCQKTEDCIQWKYSAAGDGECHLGKVLRLGRKVEKEEEKGIWTSGWMLDRVRQVTNKWGKCERPNWKFNQ</sequence>
<feature type="region of interest" description="Disordered" evidence="7">
    <location>
        <begin position="47"/>
        <end position="95"/>
    </location>
</feature>
<keyword evidence="9" id="KW-1185">Reference proteome</keyword>
<comment type="subcellular location">
    <subcellularLocation>
        <location evidence="1">Membrane</location>
        <topology evidence="1">Single-pass type II membrane protein</topology>
    </subcellularLocation>
</comment>
<dbReference type="GO" id="GO:0016020">
    <property type="term" value="C:membrane"/>
    <property type="evidence" value="ECO:0007669"/>
    <property type="project" value="UniProtKB-SubCell"/>
</dbReference>
<keyword evidence="6" id="KW-0472">Membrane</keyword>
<organism evidence="8 9">
    <name type="scientific">Lentithecium fluviatile CBS 122367</name>
    <dbReference type="NCBI Taxonomy" id="1168545"/>
    <lineage>
        <taxon>Eukaryota</taxon>
        <taxon>Fungi</taxon>
        <taxon>Dikarya</taxon>
        <taxon>Ascomycota</taxon>
        <taxon>Pezizomycotina</taxon>
        <taxon>Dothideomycetes</taxon>
        <taxon>Pleosporomycetidae</taxon>
        <taxon>Pleosporales</taxon>
        <taxon>Massarineae</taxon>
        <taxon>Lentitheciaceae</taxon>
        <taxon>Lentithecium</taxon>
    </lineage>
</organism>
<evidence type="ECO:0000256" key="3">
    <source>
        <dbReference type="ARBA" id="ARBA00022692"/>
    </source>
</evidence>
<feature type="region of interest" description="Disordered" evidence="7">
    <location>
        <begin position="387"/>
        <end position="457"/>
    </location>
</feature>
<keyword evidence="5" id="KW-1133">Transmembrane helix</keyword>
<keyword evidence="4" id="KW-0735">Signal-anchor</keyword>
<dbReference type="Gene3D" id="3.90.550.50">
    <property type="match status" value="1"/>
</dbReference>
<feature type="compositionally biased region" description="Basic and acidic residues" evidence="7">
    <location>
        <begin position="392"/>
        <end position="413"/>
    </location>
</feature>
<evidence type="ECO:0000256" key="5">
    <source>
        <dbReference type="ARBA" id="ARBA00022989"/>
    </source>
</evidence>
<evidence type="ECO:0000256" key="2">
    <source>
        <dbReference type="ARBA" id="ARBA00006462"/>
    </source>
</evidence>
<accession>A0A6G1IS91</accession>
<keyword evidence="3" id="KW-0812">Transmembrane</keyword>
<feature type="compositionally biased region" description="Pro residues" evidence="7">
    <location>
        <begin position="419"/>
        <end position="430"/>
    </location>
</feature>
<dbReference type="GO" id="GO:0016740">
    <property type="term" value="F:transferase activity"/>
    <property type="evidence" value="ECO:0007669"/>
    <property type="project" value="UniProtKB-KW"/>
</dbReference>